<protein>
    <recommendedName>
        <fullName evidence="1">ABM domain-containing protein</fullName>
    </recommendedName>
</protein>
<name>A0A9P3CQM0_9PEZI</name>
<dbReference type="OrthoDB" id="10011777at2759"/>
<gene>
    <name evidence="2" type="ORF">CKM354_001003400</name>
</gene>
<feature type="domain" description="ABM" evidence="1">
    <location>
        <begin position="7"/>
        <end position="106"/>
    </location>
</feature>
<accession>A0A9P3CQM0</accession>
<dbReference type="EMBL" id="BOLY01000006">
    <property type="protein sequence ID" value="GIZ46931.1"/>
    <property type="molecule type" value="Genomic_DNA"/>
</dbReference>
<dbReference type="PROSITE" id="PS51725">
    <property type="entry name" value="ABM"/>
    <property type="match status" value="1"/>
</dbReference>
<dbReference type="AlphaFoldDB" id="A0A9P3CQM0"/>
<dbReference type="SUPFAM" id="SSF54909">
    <property type="entry name" value="Dimeric alpha+beta barrel"/>
    <property type="match status" value="1"/>
</dbReference>
<organism evidence="2 3">
    <name type="scientific">Cercospora kikuchii</name>
    <dbReference type="NCBI Taxonomy" id="84275"/>
    <lineage>
        <taxon>Eukaryota</taxon>
        <taxon>Fungi</taxon>
        <taxon>Dikarya</taxon>
        <taxon>Ascomycota</taxon>
        <taxon>Pezizomycotina</taxon>
        <taxon>Dothideomycetes</taxon>
        <taxon>Dothideomycetidae</taxon>
        <taxon>Mycosphaerellales</taxon>
        <taxon>Mycosphaerellaceae</taxon>
        <taxon>Cercospora</taxon>
    </lineage>
</organism>
<evidence type="ECO:0000313" key="2">
    <source>
        <dbReference type="EMBL" id="GIZ46931.1"/>
    </source>
</evidence>
<dbReference type="RefSeq" id="XP_044661418.1">
    <property type="nucleotide sequence ID" value="XM_044805483.1"/>
</dbReference>
<evidence type="ECO:0000313" key="3">
    <source>
        <dbReference type="Proteomes" id="UP000825890"/>
    </source>
</evidence>
<sequence length="121" mass="13566">MGSSEEITLVAIVKTQPGKGERFVELSTQAYNAFAPKEPGCLQFQIIRQDEDASADSEQTWAVIERYASREHLAQHRSTDSHSRLFGQFMAEELLSGNPIMFEGKAVDMGHFDRPFDSGKK</sequence>
<dbReference type="Gene3D" id="3.30.70.100">
    <property type="match status" value="1"/>
</dbReference>
<keyword evidence="3" id="KW-1185">Reference proteome</keyword>
<dbReference type="Pfam" id="PF03992">
    <property type="entry name" value="ABM"/>
    <property type="match status" value="1"/>
</dbReference>
<dbReference type="InterPro" id="IPR011008">
    <property type="entry name" value="Dimeric_a/b-barrel"/>
</dbReference>
<dbReference type="InterPro" id="IPR007138">
    <property type="entry name" value="ABM_dom"/>
</dbReference>
<comment type="caution">
    <text evidence="2">The sequence shown here is derived from an EMBL/GenBank/DDBJ whole genome shotgun (WGS) entry which is preliminary data.</text>
</comment>
<evidence type="ECO:0000259" key="1">
    <source>
        <dbReference type="PROSITE" id="PS51725"/>
    </source>
</evidence>
<reference evidence="2 3" key="1">
    <citation type="submission" date="2021-01" db="EMBL/GenBank/DDBJ databases">
        <title>Cercospora kikuchii MAFF 305040 whole genome shotgun sequence.</title>
        <authorList>
            <person name="Kashiwa T."/>
            <person name="Suzuki T."/>
        </authorList>
    </citation>
    <scope>NUCLEOTIDE SEQUENCE [LARGE SCALE GENOMIC DNA]</scope>
    <source>
        <strain evidence="2 3">MAFF 305040</strain>
    </source>
</reference>
<dbReference type="Proteomes" id="UP000825890">
    <property type="component" value="Unassembled WGS sequence"/>
</dbReference>
<dbReference type="GeneID" id="68295609"/>
<proteinExistence type="predicted"/>